<organism evidence="3 4">
    <name type="scientific">Phytophthora citrophthora</name>
    <dbReference type="NCBI Taxonomy" id="4793"/>
    <lineage>
        <taxon>Eukaryota</taxon>
        <taxon>Sar</taxon>
        <taxon>Stramenopiles</taxon>
        <taxon>Oomycota</taxon>
        <taxon>Peronosporomycetes</taxon>
        <taxon>Peronosporales</taxon>
        <taxon>Peronosporaceae</taxon>
        <taxon>Phytophthora</taxon>
    </lineage>
</organism>
<dbReference type="InterPro" id="IPR009057">
    <property type="entry name" value="Homeodomain-like_sf"/>
</dbReference>
<keyword evidence="4" id="KW-1185">Reference proteome</keyword>
<evidence type="ECO:0000256" key="1">
    <source>
        <dbReference type="SAM" id="MobiDB-lite"/>
    </source>
</evidence>
<gene>
    <name evidence="3" type="ORF">P3T76_004744</name>
</gene>
<feature type="region of interest" description="Disordered" evidence="1">
    <location>
        <begin position="1"/>
        <end position="64"/>
    </location>
</feature>
<evidence type="ECO:0000259" key="2">
    <source>
        <dbReference type="Pfam" id="PF04218"/>
    </source>
</evidence>
<reference evidence="3" key="1">
    <citation type="submission" date="2023-08" db="EMBL/GenBank/DDBJ databases">
        <title>Reference Genome Resource for the Citrus Pathogen Phytophthora citrophthora.</title>
        <authorList>
            <person name="Moller H."/>
            <person name="Coetzee B."/>
            <person name="Rose L.J."/>
            <person name="Van Niekerk J.M."/>
        </authorList>
    </citation>
    <scope>NUCLEOTIDE SEQUENCE</scope>
    <source>
        <strain evidence="3">STE-U-9442</strain>
    </source>
</reference>
<feature type="compositionally biased region" description="Polar residues" evidence="1">
    <location>
        <begin position="1"/>
        <end position="10"/>
    </location>
</feature>
<accession>A0AAD9GSB1</accession>
<dbReference type="Proteomes" id="UP001259832">
    <property type="component" value="Unassembled WGS sequence"/>
</dbReference>
<dbReference type="SUPFAM" id="SSF46689">
    <property type="entry name" value="Homeodomain-like"/>
    <property type="match status" value="1"/>
</dbReference>
<dbReference type="GO" id="GO:0003677">
    <property type="term" value="F:DNA binding"/>
    <property type="evidence" value="ECO:0007669"/>
    <property type="project" value="InterPro"/>
</dbReference>
<dbReference type="Gene3D" id="1.10.10.60">
    <property type="entry name" value="Homeodomain-like"/>
    <property type="match status" value="1"/>
</dbReference>
<dbReference type="Pfam" id="PF04218">
    <property type="entry name" value="CENP-B_N"/>
    <property type="match status" value="1"/>
</dbReference>
<proteinExistence type="predicted"/>
<dbReference type="InterPro" id="IPR007889">
    <property type="entry name" value="HTH_Psq"/>
</dbReference>
<name>A0AAD9GSB1_9STRA</name>
<evidence type="ECO:0000313" key="3">
    <source>
        <dbReference type="EMBL" id="KAK1943348.1"/>
    </source>
</evidence>
<protein>
    <recommendedName>
        <fullName evidence="2">HTH psq-type domain-containing protein</fullName>
    </recommendedName>
</protein>
<feature type="domain" description="HTH psq-type" evidence="2">
    <location>
        <begin position="76"/>
        <end position="112"/>
    </location>
</feature>
<sequence>MATQGRNTRSSHNDHELQVEGDLNDPMQQAMDSTQTATTSSKEDDFMEEESKVEDNDAPQQKQKKRIRYLHDTDRHNIIKRIDKGEKQAALAREYGVTRAAICHINKNREEIITRYELLIKQMQEINRAENAIDSSEENTVVKEIRSSSVLLLMTKLRDRQSEPETFRRVAGRLIMYGS</sequence>
<evidence type="ECO:0000313" key="4">
    <source>
        <dbReference type="Proteomes" id="UP001259832"/>
    </source>
</evidence>
<feature type="compositionally biased region" description="Polar residues" evidence="1">
    <location>
        <begin position="26"/>
        <end position="40"/>
    </location>
</feature>
<dbReference type="AlphaFoldDB" id="A0AAD9GSB1"/>
<feature type="compositionally biased region" description="Basic and acidic residues" evidence="1">
    <location>
        <begin position="41"/>
        <end position="55"/>
    </location>
</feature>
<dbReference type="EMBL" id="JASMQC010000007">
    <property type="protein sequence ID" value="KAK1943348.1"/>
    <property type="molecule type" value="Genomic_DNA"/>
</dbReference>
<comment type="caution">
    <text evidence="3">The sequence shown here is derived from an EMBL/GenBank/DDBJ whole genome shotgun (WGS) entry which is preliminary data.</text>
</comment>